<dbReference type="AlphaFoldDB" id="A0A8J6E7R6"/>
<evidence type="ECO:0000313" key="1">
    <source>
        <dbReference type="EMBL" id="KAG9463002.1"/>
    </source>
</evidence>
<sequence length="94" mass="9994">MILKMTQIISISCLYSGLLLLGFLDISHVGTSSAPVDTSTVHSISLAHTDLETKAQDISNASTLPVLEDANTTHITTNDSVADTKIKPTQGKKK</sequence>
<comment type="caution">
    <text evidence="1">The sequence shown here is derived from an EMBL/GenBank/DDBJ whole genome shotgun (WGS) entry which is preliminary data.</text>
</comment>
<organism evidence="1 2">
    <name type="scientific">Eleutherodactylus coqui</name>
    <name type="common">Puerto Rican coqui</name>
    <dbReference type="NCBI Taxonomy" id="57060"/>
    <lineage>
        <taxon>Eukaryota</taxon>
        <taxon>Metazoa</taxon>
        <taxon>Chordata</taxon>
        <taxon>Craniata</taxon>
        <taxon>Vertebrata</taxon>
        <taxon>Euteleostomi</taxon>
        <taxon>Amphibia</taxon>
        <taxon>Batrachia</taxon>
        <taxon>Anura</taxon>
        <taxon>Neobatrachia</taxon>
        <taxon>Hyloidea</taxon>
        <taxon>Eleutherodactylidae</taxon>
        <taxon>Eleutherodactylinae</taxon>
        <taxon>Eleutherodactylus</taxon>
        <taxon>Eleutherodactylus</taxon>
    </lineage>
</organism>
<dbReference type="EMBL" id="WNTK01008451">
    <property type="protein sequence ID" value="KAG9463002.1"/>
    <property type="molecule type" value="Genomic_DNA"/>
</dbReference>
<dbReference type="Proteomes" id="UP000770717">
    <property type="component" value="Unassembled WGS sequence"/>
</dbReference>
<keyword evidence="2" id="KW-1185">Reference proteome</keyword>
<evidence type="ECO:0000313" key="2">
    <source>
        <dbReference type="Proteomes" id="UP000770717"/>
    </source>
</evidence>
<protein>
    <submittedName>
        <fullName evidence="1">Uncharacterized protein</fullName>
    </submittedName>
</protein>
<gene>
    <name evidence="1" type="ORF">GDO78_022633</name>
</gene>
<accession>A0A8J6E7R6</accession>
<reference evidence="1" key="1">
    <citation type="thesis" date="2020" institute="ProQuest LLC" country="789 East Eisenhower Parkway, Ann Arbor, MI, USA">
        <title>Comparative Genomics and Chromosome Evolution.</title>
        <authorList>
            <person name="Mudd A.B."/>
        </authorList>
    </citation>
    <scope>NUCLEOTIDE SEQUENCE</scope>
    <source>
        <strain evidence="1">HN-11 Male</strain>
        <tissue evidence="1">Kidney and liver</tissue>
    </source>
</reference>
<name>A0A8J6E7R6_ELECQ</name>
<proteinExistence type="predicted"/>